<protein>
    <submittedName>
        <fullName evidence="1">Baseplate hub</fullName>
    </submittedName>
</protein>
<dbReference type="EMBL" id="MN716856">
    <property type="protein sequence ID" value="QIG57271.1"/>
    <property type="molecule type" value="Genomic_DNA"/>
</dbReference>
<sequence length="239" mass="27337">MYEYKFDVRVGSKIINCRAFTLKEYLELITAKKNGSVEEIVKKLIKECTNAKDLNRQESELLLIHLWAHSLGEVNHENSWKCTCGTEIPTHINLLHTQIDAPEDLWYTLGDIKIKFHYPKIFDDKNIAHMIVSCIETIHANGESIPIEDLNEKELEDLYSIITESDIVAIKDMLLKPTVYLAVPIKCPVYSIITESDIVAIKDMLLKPTVYLAVPIKCPECGKSHAHVIRGLKEFFELL</sequence>
<dbReference type="KEGG" id="vg:65066570"/>
<dbReference type="Pfam" id="PF12322">
    <property type="entry name" value="T4_baseplate"/>
    <property type="match status" value="2"/>
</dbReference>
<dbReference type="RefSeq" id="YP_010077424.1">
    <property type="nucleotide sequence ID" value="NC_054945.1"/>
</dbReference>
<name>A0A6M3G969_9CAUD</name>
<keyword evidence="2" id="KW-1185">Reference proteome</keyword>
<organism evidence="1 2">
    <name type="scientific">Yersinia phage vB_YepM_ZN18</name>
    <dbReference type="NCBI Taxonomy" id="2691085"/>
    <lineage>
        <taxon>Viruses</taxon>
        <taxon>Duplodnaviria</taxon>
        <taxon>Heunggongvirae</taxon>
        <taxon>Uroviricota</taxon>
        <taxon>Caudoviricetes</taxon>
        <taxon>Pantevenvirales</taxon>
        <taxon>Straboviridae</taxon>
        <taxon>Tevenvirinae</taxon>
        <taxon>Tequatrovirus</taxon>
        <taxon>Tequatrovirus zeen18</taxon>
    </lineage>
</organism>
<dbReference type="GeneID" id="65066570"/>
<evidence type="ECO:0000313" key="1">
    <source>
        <dbReference type="EMBL" id="QIG57271.1"/>
    </source>
</evidence>
<dbReference type="InterPro" id="IPR024364">
    <property type="entry name" value="Baseplate_phage_T4-like"/>
</dbReference>
<proteinExistence type="predicted"/>
<evidence type="ECO:0000313" key="2">
    <source>
        <dbReference type="Proteomes" id="UP000503347"/>
    </source>
</evidence>
<dbReference type="Proteomes" id="UP000503347">
    <property type="component" value="Segment"/>
</dbReference>
<accession>A0A6M3G969</accession>
<reference evidence="1 2" key="1">
    <citation type="submission" date="2019-11" db="EMBL/GenBank/DDBJ databases">
        <title>A novel phage-based electrochemical biosensor modified by gold nanoparticles/reduced graphene oxide/poly (indole-5-carboxylic acid) composite for rapidly detection of Yersinia pseudotuberculosis.</title>
        <authorList>
            <person name="Deng S.S."/>
            <person name="Gao M.M."/>
            <person name="Yang Q.Q."/>
            <person name="Wang S.S."/>
        </authorList>
    </citation>
    <scope>NUCLEOTIDE SEQUENCE [LARGE SCALE GENOMIC DNA]</scope>
</reference>